<feature type="domain" description="Leucine-rich repeat" evidence="1">
    <location>
        <begin position="53"/>
        <end position="176"/>
    </location>
</feature>
<accession>A0AAD6MXU1</accession>
<dbReference type="InterPro" id="IPR056867">
    <property type="entry name" value="LRR_15"/>
</dbReference>
<reference evidence="2" key="1">
    <citation type="journal article" date="2023" name="IMA Fungus">
        <title>Comparative genomic study of the Penicillium genus elucidates a diverse pangenome and 15 lateral gene transfer events.</title>
        <authorList>
            <person name="Petersen C."/>
            <person name="Sorensen T."/>
            <person name="Nielsen M.R."/>
            <person name="Sondergaard T.E."/>
            <person name="Sorensen J.L."/>
            <person name="Fitzpatrick D.A."/>
            <person name="Frisvad J.C."/>
            <person name="Nielsen K.L."/>
        </authorList>
    </citation>
    <scope>NUCLEOTIDE SEQUENCE</scope>
    <source>
        <strain evidence="2">IBT 17514</strain>
    </source>
</reference>
<evidence type="ECO:0000259" key="1">
    <source>
        <dbReference type="Pfam" id="PF24969"/>
    </source>
</evidence>
<comment type="caution">
    <text evidence="2">The sequence shown here is derived from an EMBL/GenBank/DDBJ whole genome shotgun (WGS) entry which is preliminary data.</text>
</comment>
<evidence type="ECO:0000313" key="2">
    <source>
        <dbReference type="EMBL" id="KAJ5732156.1"/>
    </source>
</evidence>
<name>A0AAD6MXU1_9EURO</name>
<dbReference type="AlphaFoldDB" id="A0AAD6MXU1"/>
<dbReference type="Proteomes" id="UP001215712">
    <property type="component" value="Unassembled WGS sequence"/>
</dbReference>
<keyword evidence="3" id="KW-1185">Reference proteome</keyword>
<organism evidence="2 3">
    <name type="scientific">Penicillium malachiteum</name>
    <dbReference type="NCBI Taxonomy" id="1324776"/>
    <lineage>
        <taxon>Eukaryota</taxon>
        <taxon>Fungi</taxon>
        <taxon>Dikarya</taxon>
        <taxon>Ascomycota</taxon>
        <taxon>Pezizomycotina</taxon>
        <taxon>Eurotiomycetes</taxon>
        <taxon>Eurotiomycetidae</taxon>
        <taxon>Eurotiales</taxon>
        <taxon>Aspergillaceae</taxon>
        <taxon>Penicillium</taxon>
    </lineage>
</organism>
<proteinExistence type="predicted"/>
<evidence type="ECO:0000313" key="3">
    <source>
        <dbReference type="Proteomes" id="UP001215712"/>
    </source>
</evidence>
<sequence>MESLPPEILLLIGQNIPDRSSIRALTECCWQFRQIFQPLFYSSIEIKKFTPEYHIPLALHLFQRPDLARRVSFARITWCTTCDEEHGDHDDHDIDHVTDSAFEFVRTTLDNFYLDDEDPDEWRAQWEDHLSVGCRAAWISLIITQLTRLERLELRYSGDFDFMYQMLARAVKRQRPFHSRTPFPLLQEIKLSCLFDGYWIDAHDARPFFYLPAVSVIEADGVLEKVADPFFDDEKSVLDFSETDKPISQVRTIKISRAYNCIDMKEWIEACDKLEHFELEAEMLEEPSVSQFYQFSAPSFRDSLLLAKDTLKTIRFSFGKKLLHDRPGVFSPRDFDMNGLDNTPFGSFKEFHVLGNLSIRYRNLSSRTFANLLPSSLQTLEIIDIKSKSFSRIMWNLADLVESRESFPNLNKIVLKHLGFSGKVRNEVDVEGRNITGLDDPWVSGLGLGDLSIYLKNTCVDAGVSIKIYWSRVFDWGYLGF</sequence>
<gene>
    <name evidence="2" type="ORF">N7493_003637</name>
</gene>
<dbReference type="Pfam" id="PF24969">
    <property type="entry name" value="LRR_15"/>
    <property type="match status" value="1"/>
</dbReference>
<dbReference type="EMBL" id="JAQJAN010000004">
    <property type="protein sequence ID" value="KAJ5732156.1"/>
    <property type="molecule type" value="Genomic_DNA"/>
</dbReference>
<reference evidence="2" key="2">
    <citation type="submission" date="2023-01" db="EMBL/GenBank/DDBJ databases">
        <authorList>
            <person name="Petersen C."/>
        </authorList>
    </citation>
    <scope>NUCLEOTIDE SEQUENCE</scope>
    <source>
        <strain evidence="2">IBT 17514</strain>
    </source>
</reference>
<protein>
    <recommendedName>
        <fullName evidence="1">Leucine-rich repeat domain-containing protein</fullName>
    </recommendedName>
</protein>